<comment type="caution">
    <text evidence="2">The sequence shown here is derived from an EMBL/GenBank/DDBJ whole genome shotgun (WGS) entry which is preliminary data.</text>
</comment>
<keyword evidence="1" id="KW-0732">Signal</keyword>
<dbReference type="AlphaFoldDB" id="A0AAW6RR87"/>
<evidence type="ECO:0000313" key="2">
    <source>
        <dbReference type="EMBL" id="MDG9785852.1"/>
    </source>
</evidence>
<gene>
    <name evidence="2" type="ORF">N7566_02345</name>
</gene>
<sequence>MKKLLIAGVLGFGLVLSGCSTSSGLNAQTATSGFDGKKHVRIAPHGAACTSMICPAIGAVWIEEAPDLVGLNFEVVNDIRAINTAELNIDGEIIKLSNTDLTRFNTDIGVSSAKTYTTDFKVVDRIINSKRTWVRLSTSKGYVEAAIIDGGKDSKAFNALKRFKAQVEATRIN</sequence>
<reference evidence="2" key="1">
    <citation type="submission" date="2022-09" db="EMBL/GenBank/DDBJ databases">
        <title>Intensive care unit water sources are persistently colonized with multi-drug resistant bacteria and are the site of extensive horizontal gene transfer of antibiotic resistance genes.</title>
        <authorList>
            <person name="Diorio-Toth L."/>
        </authorList>
    </citation>
    <scope>NUCLEOTIDE SEQUENCE</scope>
    <source>
        <strain evidence="2">GD04065</strain>
    </source>
</reference>
<evidence type="ECO:0000256" key="1">
    <source>
        <dbReference type="SAM" id="SignalP"/>
    </source>
</evidence>
<organism evidence="2 3">
    <name type="scientific">Acinetobacter johnsonii</name>
    <dbReference type="NCBI Taxonomy" id="40214"/>
    <lineage>
        <taxon>Bacteria</taxon>
        <taxon>Pseudomonadati</taxon>
        <taxon>Pseudomonadota</taxon>
        <taxon>Gammaproteobacteria</taxon>
        <taxon>Moraxellales</taxon>
        <taxon>Moraxellaceae</taxon>
        <taxon>Acinetobacter</taxon>
    </lineage>
</organism>
<evidence type="ECO:0008006" key="4">
    <source>
        <dbReference type="Google" id="ProtNLM"/>
    </source>
</evidence>
<dbReference type="Proteomes" id="UP001157887">
    <property type="component" value="Unassembled WGS sequence"/>
</dbReference>
<accession>A0AAW6RR87</accession>
<proteinExistence type="predicted"/>
<dbReference type="RefSeq" id="WP_279661709.1">
    <property type="nucleotide sequence ID" value="NZ_JAOECG010000002.1"/>
</dbReference>
<dbReference type="PROSITE" id="PS51257">
    <property type="entry name" value="PROKAR_LIPOPROTEIN"/>
    <property type="match status" value="1"/>
</dbReference>
<feature type="signal peptide" evidence="1">
    <location>
        <begin position="1"/>
        <end position="27"/>
    </location>
</feature>
<evidence type="ECO:0000313" key="3">
    <source>
        <dbReference type="Proteomes" id="UP001157887"/>
    </source>
</evidence>
<dbReference type="EMBL" id="JAOECG010000002">
    <property type="protein sequence ID" value="MDG9785852.1"/>
    <property type="molecule type" value="Genomic_DNA"/>
</dbReference>
<name>A0AAW6RR87_ACIJO</name>
<protein>
    <recommendedName>
        <fullName evidence="4">Lipoprotein</fullName>
    </recommendedName>
</protein>
<feature type="chain" id="PRO_5043969738" description="Lipoprotein" evidence="1">
    <location>
        <begin position="28"/>
        <end position="173"/>
    </location>
</feature>